<proteinExistence type="predicted"/>
<protein>
    <submittedName>
        <fullName evidence="2">Phage terminase, large subunit</fullName>
    </submittedName>
</protein>
<dbReference type="PANTHER" id="PTHR39184:SF1">
    <property type="entry name" value="PBSX PHAGE TERMINASE LARGE SUBUNIT"/>
    <property type="match status" value="1"/>
</dbReference>
<accession>L7VS93</accession>
<dbReference type="InterPro" id="IPR027417">
    <property type="entry name" value="P-loop_NTPase"/>
</dbReference>
<dbReference type="Pfam" id="PF04466">
    <property type="entry name" value="Terminase_3"/>
    <property type="match status" value="1"/>
</dbReference>
<name>L7VS93_9BACT</name>
<evidence type="ECO:0000259" key="1">
    <source>
        <dbReference type="Pfam" id="PF04466"/>
    </source>
</evidence>
<dbReference type="EMBL" id="JX649887">
    <property type="protein sequence ID" value="AGC71907.1"/>
    <property type="molecule type" value="Genomic_DNA"/>
</dbReference>
<dbReference type="Gene3D" id="3.40.50.300">
    <property type="entry name" value="P-loop containing nucleotide triphosphate hydrolases"/>
    <property type="match status" value="1"/>
</dbReference>
<dbReference type="Gene3D" id="3.30.420.280">
    <property type="match status" value="1"/>
</dbReference>
<dbReference type="AlphaFoldDB" id="L7VS93"/>
<dbReference type="PANTHER" id="PTHR39184">
    <property type="match status" value="1"/>
</dbReference>
<sequence length="440" mass="49455">MPYAARFAPIPWQVEPWRSQTRTHLFHGGAGSGKSIFCAEKIHALMQRYPNAVGLVVRKFFSSLRNSVIPLLDETVIGPSAAHAKANHRFEYGNGSMLCYAGVSDEKQREALKSIGKGDGVDFLWIEEANALSYDDYQVLMTRLRGKAAGWRQCLMSCNPDHENHWINRRIIGADSPDIASTWISPYDNPYADRDYLATLEALTGVQRDRLLLGKWISAEGMVWPYEPGVHLCDPFVIPDHWRRIKVVDFGWGVTTIQYQALDPQTEDVHVYRQIYRTQQLVSDLAATAREIEKSKDTRDVRYEAVVADHDAEGRAQLERVWRCTTIPAHKAIREGVEAVTARFAARSGRRIWIHRGSLAHAPDSILAKAGKPTELVEELLGYRFDTSTASTGEARKDGYPIKLNDHACDALRYGICYWDGVSKDGAERANARALLSTAL</sequence>
<organism evidence="2">
    <name type="scientific">uncultured bacterium A1Q1_fos_25</name>
    <dbReference type="NCBI Taxonomy" id="1256569"/>
    <lineage>
        <taxon>Bacteria</taxon>
        <taxon>environmental samples</taxon>
    </lineage>
</organism>
<reference evidence="2" key="1">
    <citation type="submission" date="2012-09" db="EMBL/GenBank/DDBJ databases">
        <title>Metagenomic Characterization of a Microbial Community in Wastewater Detects High Levels of Antibiotic Resistance.</title>
        <authorList>
            <person name="Abrams M."/>
            <person name="Caldwell A."/>
            <person name="Vandaei E."/>
            <person name="Lee W."/>
            <person name="Perrott J."/>
            <person name="Khan S.Y."/>
            <person name="Ta J."/>
            <person name="Romero D."/>
            <person name="Nguyen V."/>
            <person name="Pourmand N."/>
            <person name="Ouverney C.C."/>
        </authorList>
    </citation>
    <scope>NUCLEOTIDE SEQUENCE</scope>
</reference>
<dbReference type="InterPro" id="IPR035412">
    <property type="entry name" value="Terminase_L_N"/>
</dbReference>
<dbReference type="InterPro" id="IPR052380">
    <property type="entry name" value="Viral_DNA_packaging_terminase"/>
</dbReference>
<evidence type="ECO:0000313" key="2">
    <source>
        <dbReference type="EMBL" id="AGC71907.1"/>
    </source>
</evidence>
<feature type="domain" description="Phage terminase large subunit N-terminal" evidence="1">
    <location>
        <begin position="22"/>
        <end position="203"/>
    </location>
</feature>